<dbReference type="PANTHER" id="PTHR30537">
    <property type="entry name" value="HTH-TYPE TRANSCRIPTIONAL REGULATOR"/>
    <property type="match status" value="1"/>
</dbReference>
<dbReference type="Proteomes" id="UP000603912">
    <property type="component" value="Unassembled WGS sequence"/>
</dbReference>
<evidence type="ECO:0000259" key="5">
    <source>
        <dbReference type="PROSITE" id="PS50931"/>
    </source>
</evidence>
<sequence length="306" mass="33139">MLKLDCVSAFVCVAEAGSITAAAQRLGLAKSVVSERLAELEQTLGAQLVQRTTRRSTLTENGRIFLARARRLLSDAEDAVAELAQQGSELIGPLRLSAPVSFGALRLAEPLFAFMRQHPRIELSLELDDHFVDPAADGFDAVVRHGPVLDRRLIAHRLASSMRHLVASPDYLAEAGPVACLEDLSVHRAILYSRRGADWRFEGPDGATVIRPRTALRLNNGLMMRSAALAGLGIALLPSFMVHEDLTAGRLVVIDAGAAPQGAELFVAHPLDRATSSKIKALVTHLRAAFGNPSFWEHTTRQQPRG</sequence>
<keyword evidence="7" id="KW-1185">Reference proteome</keyword>
<keyword evidence="2" id="KW-0805">Transcription regulation</keyword>
<dbReference type="CDD" id="cd08422">
    <property type="entry name" value="PBP2_CrgA_like"/>
    <property type="match status" value="1"/>
</dbReference>
<comment type="similarity">
    <text evidence="1">Belongs to the LysR transcriptional regulatory family.</text>
</comment>
<dbReference type="InterPro" id="IPR058163">
    <property type="entry name" value="LysR-type_TF_proteobact-type"/>
</dbReference>
<keyword evidence="4" id="KW-0804">Transcription</keyword>
<dbReference type="PANTHER" id="PTHR30537:SF81">
    <property type="entry name" value="TRANSCRIPTIONAL REGULATOR-RELATED"/>
    <property type="match status" value="1"/>
</dbReference>
<protein>
    <submittedName>
        <fullName evidence="6">LysR family transcriptional regulator</fullName>
    </submittedName>
</protein>
<dbReference type="InterPro" id="IPR000847">
    <property type="entry name" value="LysR_HTH_N"/>
</dbReference>
<gene>
    <name evidence="6" type="ORF">GCM10007036_21370</name>
</gene>
<accession>A0A917MJN3</accession>
<evidence type="ECO:0000313" key="7">
    <source>
        <dbReference type="Proteomes" id="UP000603912"/>
    </source>
</evidence>
<dbReference type="Gene3D" id="3.40.190.290">
    <property type="match status" value="1"/>
</dbReference>
<dbReference type="InterPro" id="IPR005119">
    <property type="entry name" value="LysR_subst-bd"/>
</dbReference>
<reference evidence="6" key="2">
    <citation type="submission" date="2020-09" db="EMBL/GenBank/DDBJ databases">
        <authorList>
            <person name="Sun Q."/>
            <person name="Zhou Y."/>
        </authorList>
    </citation>
    <scope>NUCLEOTIDE SEQUENCE</scope>
    <source>
        <strain evidence="6">CGMCC 1.12214</strain>
    </source>
</reference>
<reference evidence="6" key="1">
    <citation type="journal article" date="2014" name="Int. J. Syst. Evol. Microbiol.">
        <title>Complete genome sequence of Corynebacterium casei LMG S-19264T (=DSM 44701T), isolated from a smear-ripened cheese.</title>
        <authorList>
            <consortium name="US DOE Joint Genome Institute (JGI-PGF)"/>
            <person name="Walter F."/>
            <person name="Albersmeier A."/>
            <person name="Kalinowski J."/>
            <person name="Ruckert C."/>
        </authorList>
    </citation>
    <scope>NUCLEOTIDE SEQUENCE</scope>
    <source>
        <strain evidence="6">CGMCC 1.12214</strain>
    </source>
</reference>
<dbReference type="Pfam" id="PF00126">
    <property type="entry name" value="HTH_1"/>
    <property type="match status" value="1"/>
</dbReference>
<evidence type="ECO:0000256" key="3">
    <source>
        <dbReference type="ARBA" id="ARBA00023125"/>
    </source>
</evidence>
<name>A0A917MJN3_9HYPH</name>
<evidence type="ECO:0000256" key="1">
    <source>
        <dbReference type="ARBA" id="ARBA00009437"/>
    </source>
</evidence>
<feature type="domain" description="HTH lysR-type" evidence="5">
    <location>
        <begin position="2"/>
        <end position="59"/>
    </location>
</feature>
<evidence type="ECO:0000256" key="2">
    <source>
        <dbReference type="ARBA" id="ARBA00023015"/>
    </source>
</evidence>
<dbReference type="PROSITE" id="PS50931">
    <property type="entry name" value="HTH_LYSR"/>
    <property type="match status" value="1"/>
</dbReference>
<dbReference type="InterPro" id="IPR036390">
    <property type="entry name" value="WH_DNA-bd_sf"/>
</dbReference>
<evidence type="ECO:0000256" key="4">
    <source>
        <dbReference type="ARBA" id="ARBA00023163"/>
    </source>
</evidence>
<comment type="caution">
    <text evidence="6">The sequence shown here is derived from an EMBL/GenBank/DDBJ whole genome shotgun (WGS) entry which is preliminary data.</text>
</comment>
<dbReference type="AlphaFoldDB" id="A0A917MJN3"/>
<dbReference type="GO" id="GO:0003700">
    <property type="term" value="F:DNA-binding transcription factor activity"/>
    <property type="evidence" value="ECO:0007669"/>
    <property type="project" value="InterPro"/>
</dbReference>
<dbReference type="GO" id="GO:0006351">
    <property type="term" value="P:DNA-templated transcription"/>
    <property type="evidence" value="ECO:0007669"/>
    <property type="project" value="TreeGrafter"/>
</dbReference>
<dbReference type="SUPFAM" id="SSF46785">
    <property type="entry name" value="Winged helix' DNA-binding domain"/>
    <property type="match status" value="1"/>
</dbReference>
<keyword evidence="3" id="KW-0238">DNA-binding</keyword>
<dbReference type="InterPro" id="IPR036388">
    <property type="entry name" value="WH-like_DNA-bd_sf"/>
</dbReference>
<proteinExistence type="inferred from homology"/>
<dbReference type="GO" id="GO:0043565">
    <property type="term" value="F:sequence-specific DNA binding"/>
    <property type="evidence" value="ECO:0007669"/>
    <property type="project" value="TreeGrafter"/>
</dbReference>
<dbReference type="Gene3D" id="1.10.10.10">
    <property type="entry name" value="Winged helix-like DNA-binding domain superfamily/Winged helix DNA-binding domain"/>
    <property type="match status" value="1"/>
</dbReference>
<evidence type="ECO:0000313" key="6">
    <source>
        <dbReference type="EMBL" id="GGH18891.1"/>
    </source>
</evidence>
<dbReference type="EMBL" id="BMES01000002">
    <property type="protein sequence ID" value="GGH18891.1"/>
    <property type="molecule type" value="Genomic_DNA"/>
</dbReference>
<dbReference type="FunFam" id="1.10.10.10:FF:000001">
    <property type="entry name" value="LysR family transcriptional regulator"/>
    <property type="match status" value="1"/>
</dbReference>
<organism evidence="6 7">
    <name type="scientific">Alsobacter metallidurans</name>
    <dbReference type="NCBI Taxonomy" id="340221"/>
    <lineage>
        <taxon>Bacteria</taxon>
        <taxon>Pseudomonadati</taxon>
        <taxon>Pseudomonadota</taxon>
        <taxon>Alphaproteobacteria</taxon>
        <taxon>Hyphomicrobiales</taxon>
        <taxon>Alsobacteraceae</taxon>
        <taxon>Alsobacter</taxon>
    </lineage>
</organism>
<dbReference type="Pfam" id="PF03466">
    <property type="entry name" value="LysR_substrate"/>
    <property type="match status" value="1"/>
</dbReference>
<dbReference type="RefSeq" id="WP_188517769.1">
    <property type="nucleotide sequence ID" value="NZ_BMES01000002.1"/>
</dbReference>
<dbReference type="SUPFAM" id="SSF53850">
    <property type="entry name" value="Periplasmic binding protein-like II"/>
    <property type="match status" value="1"/>
</dbReference>